<organism evidence="2 3">
    <name type="scientific">Natrialba asiatica (strain ATCC 700177 / DSM 12278 / JCM 9576 / FERM P-10747 / NBRC 102637 / 172P1)</name>
    <dbReference type="NCBI Taxonomy" id="29540"/>
    <lineage>
        <taxon>Archaea</taxon>
        <taxon>Methanobacteriati</taxon>
        <taxon>Methanobacteriota</taxon>
        <taxon>Stenosarchaea group</taxon>
        <taxon>Halobacteria</taxon>
        <taxon>Halobacteriales</taxon>
        <taxon>Natrialbaceae</taxon>
        <taxon>Natrialba</taxon>
    </lineage>
</organism>
<gene>
    <name evidence="2" type="ORF">C481_03497</name>
</gene>
<keyword evidence="1" id="KW-1133">Transmembrane helix</keyword>
<keyword evidence="1" id="KW-0472">Membrane</keyword>
<dbReference type="eggNOG" id="ENOG502N5CK">
    <property type="taxonomic scope" value="Archaea"/>
</dbReference>
<evidence type="ECO:0000313" key="2">
    <source>
        <dbReference type="EMBL" id="ELZ04982.1"/>
    </source>
</evidence>
<comment type="caution">
    <text evidence="2">The sequence shown here is derived from an EMBL/GenBank/DDBJ whole genome shotgun (WGS) entry which is preliminary data.</text>
</comment>
<dbReference type="PATRIC" id="fig|29540.5.peg.705"/>
<evidence type="ECO:0000256" key="1">
    <source>
        <dbReference type="SAM" id="Phobius"/>
    </source>
</evidence>
<keyword evidence="3" id="KW-1185">Reference proteome</keyword>
<feature type="transmembrane region" description="Helical" evidence="1">
    <location>
        <begin position="97"/>
        <end position="121"/>
    </location>
</feature>
<dbReference type="EMBL" id="AOIO01000010">
    <property type="protein sequence ID" value="ELZ04982.1"/>
    <property type="molecule type" value="Genomic_DNA"/>
</dbReference>
<protein>
    <submittedName>
        <fullName evidence="2">Uncharacterized protein</fullName>
    </submittedName>
</protein>
<dbReference type="Proteomes" id="UP000011554">
    <property type="component" value="Unassembled WGS sequence"/>
</dbReference>
<feature type="transmembrane region" description="Helical" evidence="1">
    <location>
        <begin position="141"/>
        <end position="161"/>
    </location>
</feature>
<dbReference type="AlphaFoldDB" id="M0B365"/>
<evidence type="ECO:0000313" key="3">
    <source>
        <dbReference type="Proteomes" id="UP000011554"/>
    </source>
</evidence>
<keyword evidence="1" id="KW-0812">Transmembrane</keyword>
<feature type="transmembrane region" description="Helical" evidence="1">
    <location>
        <begin position="29"/>
        <end position="49"/>
    </location>
</feature>
<proteinExistence type="predicted"/>
<name>M0B365_NATA1</name>
<accession>M0B365</accession>
<sequence length="186" mass="20234">MTTIHGIFSSLSGLDRDIRSVTIGLDRRTFIGVLVCIVGVGLALEWAYWTTIALRLDLLRALVEPLQPIVGLVPFVVGVLVYVRYRPAASVLEIGLVVLWGACAIAAAYVFMFLFAPIVLSDARISTVLVSGGSEFTQWQLFLYLGRTAIFAGLYAAAAFLRDRPLISALVLLTHPVWIVGVLAIM</sequence>
<reference evidence="2 3" key="1">
    <citation type="journal article" date="2014" name="PLoS Genet.">
        <title>Phylogenetically driven sequencing of extremely halophilic archaea reveals strategies for static and dynamic osmo-response.</title>
        <authorList>
            <person name="Becker E.A."/>
            <person name="Seitzer P.M."/>
            <person name="Tritt A."/>
            <person name="Larsen D."/>
            <person name="Krusor M."/>
            <person name="Yao A.I."/>
            <person name="Wu D."/>
            <person name="Madern D."/>
            <person name="Eisen J.A."/>
            <person name="Darling A.E."/>
            <person name="Facciotti M.T."/>
        </authorList>
    </citation>
    <scope>NUCLEOTIDE SEQUENCE [LARGE SCALE GENOMIC DNA]</scope>
    <source>
        <strain evidence="2 3">DSM 12278</strain>
    </source>
</reference>
<dbReference type="RefSeq" id="WP_006107554.1">
    <property type="nucleotide sequence ID" value="NZ_AOIO01000010.1"/>
</dbReference>
<feature type="transmembrane region" description="Helical" evidence="1">
    <location>
        <begin position="166"/>
        <end position="185"/>
    </location>
</feature>
<feature type="transmembrane region" description="Helical" evidence="1">
    <location>
        <begin position="69"/>
        <end position="85"/>
    </location>
</feature>